<dbReference type="PANTHER" id="PTHR43620">
    <property type="entry name" value="GLYCEROPHOSPHORYL DIESTER PHOSPHODIESTERASE"/>
    <property type="match status" value="1"/>
</dbReference>
<dbReference type="SUPFAM" id="SSF51695">
    <property type="entry name" value="PLC-like phosphodiesterases"/>
    <property type="match status" value="1"/>
</dbReference>
<keyword evidence="4" id="KW-0319">Glycerol metabolism</keyword>
<evidence type="ECO:0000259" key="8">
    <source>
        <dbReference type="PROSITE" id="PS51704"/>
    </source>
</evidence>
<organism evidence="9 11">
    <name type="scientific">Iodobacter fluviatilis</name>
    <dbReference type="NCBI Taxonomy" id="537"/>
    <lineage>
        <taxon>Bacteria</taxon>
        <taxon>Pseudomonadati</taxon>
        <taxon>Pseudomonadota</taxon>
        <taxon>Betaproteobacteria</taxon>
        <taxon>Neisseriales</taxon>
        <taxon>Chitinibacteraceae</taxon>
        <taxon>Iodobacter</taxon>
    </lineage>
</organism>
<evidence type="ECO:0000313" key="11">
    <source>
        <dbReference type="Proteomes" id="UP000255108"/>
    </source>
</evidence>
<evidence type="ECO:0000256" key="7">
    <source>
        <dbReference type="SAM" id="SignalP"/>
    </source>
</evidence>
<dbReference type="PANTHER" id="PTHR43620:SF7">
    <property type="entry name" value="GLYCEROPHOSPHODIESTER PHOSPHODIESTERASE GDPD5-RELATED"/>
    <property type="match status" value="1"/>
</dbReference>
<dbReference type="PROSITE" id="PS51704">
    <property type="entry name" value="GP_PDE"/>
    <property type="match status" value="1"/>
</dbReference>
<dbReference type="EC" id="3.1.4.46" evidence="2"/>
<dbReference type="InterPro" id="IPR030395">
    <property type="entry name" value="GP_PDE_dom"/>
</dbReference>
<feature type="domain" description="GP-PDE" evidence="8">
    <location>
        <begin position="30"/>
        <end position="374"/>
    </location>
</feature>
<comment type="catalytic activity">
    <reaction evidence="6">
        <text>a sn-glycero-3-phosphodiester + H2O = an alcohol + sn-glycerol 3-phosphate + H(+)</text>
        <dbReference type="Rhea" id="RHEA:12969"/>
        <dbReference type="ChEBI" id="CHEBI:15377"/>
        <dbReference type="ChEBI" id="CHEBI:15378"/>
        <dbReference type="ChEBI" id="CHEBI:30879"/>
        <dbReference type="ChEBI" id="CHEBI:57597"/>
        <dbReference type="ChEBI" id="CHEBI:83408"/>
        <dbReference type="EC" id="3.1.4.46"/>
    </reaction>
</comment>
<accession>A0A377Q8H6</accession>
<evidence type="ECO:0000313" key="9">
    <source>
        <dbReference type="EMBL" id="STQ91035.1"/>
    </source>
</evidence>
<dbReference type="RefSeq" id="WP_115227293.1">
    <property type="nucleotide sequence ID" value="NZ_CAWOLO010000002.1"/>
</dbReference>
<dbReference type="Proteomes" id="UP000255108">
    <property type="component" value="Unassembled WGS sequence"/>
</dbReference>
<reference evidence="10 12" key="2">
    <citation type="submission" date="2019-03" db="EMBL/GenBank/DDBJ databases">
        <title>Genomic Encyclopedia of Type Strains, Phase IV (KMG-IV): sequencing the most valuable type-strain genomes for metagenomic binning, comparative biology and taxonomic classification.</title>
        <authorList>
            <person name="Goeker M."/>
        </authorList>
    </citation>
    <scope>NUCLEOTIDE SEQUENCE [LARGE SCALE GENOMIC DNA]</scope>
    <source>
        <strain evidence="10 12">DSM 3764</strain>
    </source>
</reference>
<feature type="signal peptide" evidence="7">
    <location>
        <begin position="1"/>
        <end position="21"/>
    </location>
</feature>
<dbReference type="Gene3D" id="3.20.20.190">
    <property type="entry name" value="Phosphatidylinositol (PI) phosphodiesterase"/>
    <property type="match status" value="1"/>
</dbReference>
<comment type="similarity">
    <text evidence="1">Belongs to the glycerophosphoryl diester phosphodiesterase family.</text>
</comment>
<evidence type="ECO:0000256" key="5">
    <source>
        <dbReference type="ARBA" id="ARBA00022801"/>
    </source>
</evidence>
<dbReference type="EMBL" id="UGHR01000001">
    <property type="protein sequence ID" value="STQ91035.1"/>
    <property type="molecule type" value="Genomic_DNA"/>
</dbReference>
<protein>
    <recommendedName>
        <fullName evidence="2">glycerophosphodiester phosphodiesterase</fullName>
        <ecNumber evidence="2">3.1.4.46</ecNumber>
    </recommendedName>
</protein>
<dbReference type="GO" id="GO:0008889">
    <property type="term" value="F:glycerophosphodiester phosphodiesterase activity"/>
    <property type="evidence" value="ECO:0007669"/>
    <property type="project" value="UniProtKB-EC"/>
</dbReference>
<name>A0A377Q8H6_9NEIS</name>
<keyword evidence="3 7" id="KW-0732">Signal</keyword>
<evidence type="ECO:0000256" key="4">
    <source>
        <dbReference type="ARBA" id="ARBA00022798"/>
    </source>
</evidence>
<proteinExistence type="inferred from homology"/>
<dbReference type="AlphaFoldDB" id="A0A377Q8H6"/>
<feature type="chain" id="PRO_5016969820" description="glycerophosphodiester phosphodiesterase" evidence="7">
    <location>
        <begin position="22"/>
        <end position="380"/>
    </location>
</feature>
<dbReference type="Proteomes" id="UP000295794">
    <property type="component" value="Unassembled WGS sequence"/>
</dbReference>
<evidence type="ECO:0000256" key="2">
    <source>
        <dbReference type="ARBA" id="ARBA00012247"/>
    </source>
</evidence>
<evidence type="ECO:0000313" key="12">
    <source>
        <dbReference type="Proteomes" id="UP000295794"/>
    </source>
</evidence>
<dbReference type="EMBL" id="SMBT01000002">
    <property type="protein sequence ID" value="TCU89663.1"/>
    <property type="molecule type" value="Genomic_DNA"/>
</dbReference>
<evidence type="ECO:0000256" key="3">
    <source>
        <dbReference type="ARBA" id="ARBA00022729"/>
    </source>
</evidence>
<dbReference type="CDD" id="cd08602">
    <property type="entry name" value="GDPD_ScGlpQ1_like"/>
    <property type="match status" value="1"/>
</dbReference>
<sequence>MKKWSVLAIMIAASGAGQAFAAPTLTGKAPLVLGHRGAAGYLPDHTLAGYSKAIAMGADYIEPDLVSTKDGVLIVRHEPNIKDTSDIASHPEFAARKRKFKIDGVEEEGWFVFDFTLAEIKTLRAIQPRADRSAAYNGQFEIVTFDEVLALRAAKSKETGRDIGIYPETKHPTLHQQLGLPLEEKLIAALKKHDLNHKDAPVFIQSFETSNLKTLRKLTPVKLVFLVDGNEVRADGSIDSGKPYDFVVNGDPRSFADMLTPAGLKEIKQFADGIGPWKPYLMSWKFKTDAEGKKIDVNGDKEIDQRDATLLPPSSVVQDAHKAGLFVHPFTFRNEAKLLASDFKGNPEAEYEAYFALGVDGVFSDFSDTALAARKHFLAK</sequence>
<evidence type="ECO:0000256" key="1">
    <source>
        <dbReference type="ARBA" id="ARBA00007277"/>
    </source>
</evidence>
<keyword evidence="12" id="KW-1185">Reference proteome</keyword>
<gene>
    <name evidence="9" type="primary">glpQ_2</name>
    <name evidence="10" type="ORF">EV682_102579</name>
    <name evidence="9" type="ORF">NCTC11159_02106</name>
</gene>
<keyword evidence="5 9" id="KW-0378">Hydrolase</keyword>
<reference evidence="9 11" key="1">
    <citation type="submission" date="2018-06" db="EMBL/GenBank/DDBJ databases">
        <authorList>
            <consortium name="Pathogen Informatics"/>
            <person name="Doyle S."/>
        </authorList>
    </citation>
    <scope>NUCLEOTIDE SEQUENCE [LARGE SCALE GENOMIC DNA]</scope>
    <source>
        <strain evidence="9 11">NCTC11159</strain>
    </source>
</reference>
<dbReference type="InterPro" id="IPR017946">
    <property type="entry name" value="PLC-like_Pdiesterase_TIM-brl"/>
</dbReference>
<dbReference type="GO" id="GO:0006629">
    <property type="term" value="P:lipid metabolic process"/>
    <property type="evidence" value="ECO:0007669"/>
    <property type="project" value="InterPro"/>
</dbReference>
<dbReference type="Pfam" id="PF03009">
    <property type="entry name" value="GDPD"/>
    <property type="match status" value="1"/>
</dbReference>
<dbReference type="OrthoDB" id="9795622at2"/>
<evidence type="ECO:0000313" key="10">
    <source>
        <dbReference type="EMBL" id="TCU89663.1"/>
    </source>
</evidence>
<dbReference type="GO" id="GO:0006071">
    <property type="term" value="P:glycerol metabolic process"/>
    <property type="evidence" value="ECO:0007669"/>
    <property type="project" value="UniProtKB-KW"/>
</dbReference>
<evidence type="ECO:0000256" key="6">
    <source>
        <dbReference type="ARBA" id="ARBA00047512"/>
    </source>
</evidence>